<name>A0A370KY99_9HYPH</name>
<sequence>MARYLIRRTGEAAVLILVVSFVAFLLVYMAPGGPAVLLDPNMTPEDAALMKNLMGLDEPFHVQYWRWLAAIAQGDLGLSLSVRLPVYDIIRQQLPNTMVLAAASLVVAVTISVPLGVIAAAKRNSIVDQAVALLSSFGLAVPAFWFGLLLVIAFSLKLEWLPAGGMATDGDGSFWDVARHLVLPTLVLATSNMAQLTRHTRSAMLTVLREDYVRTARAKGVSETVAIYRHALRNALVPVLSVIGLLLPQLFGGAAVTETVFSWPGIGQLAVRAAFERDYPMIMGVAMVTSVIVILASLMVDLLYAWIDPRISVAGR</sequence>
<feature type="transmembrane region" description="Helical" evidence="7">
    <location>
        <begin position="12"/>
        <end position="30"/>
    </location>
</feature>
<organism evidence="9 10">
    <name type="scientific">Bosea caraganae</name>
    <dbReference type="NCBI Taxonomy" id="2763117"/>
    <lineage>
        <taxon>Bacteria</taxon>
        <taxon>Pseudomonadati</taxon>
        <taxon>Pseudomonadota</taxon>
        <taxon>Alphaproteobacteria</taxon>
        <taxon>Hyphomicrobiales</taxon>
        <taxon>Boseaceae</taxon>
        <taxon>Bosea</taxon>
    </lineage>
</organism>
<evidence type="ECO:0000256" key="3">
    <source>
        <dbReference type="ARBA" id="ARBA00022475"/>
    </source>
</evidence>
<dbReference type="InterPro" id="IPR045621">
    <property type="entry name" value="BPD_transp_1_N"/>
</dbReference>
<dbReference type="EMBL" id="QQTP01000025">
    <property type="protein sequence ID" value="RDJ19926.1"/>
    <property type="molecule type" value="Genomic_DNA"/>
</dbReference>
<dbReference type="Pfam" id="PF00528">
    <property type="entry name" value="BPD_transp_1"/>
    <property type="match status" value="1"/>
</dbReference>
<keyword evidence="5 7" id="KW-1133">Transmembrane helix</keyword>
<dbReference type="OrthoDB" id="9807402at2"/>
<comment type="similarity">
    <text evidence="7">Belongs to the binding-protein-dependent transport system permease family.</text>
</comment>
<dbReference type="GO" id="GO:0005886">
    <property type="term" value="C:plasma membrane"/>
    <property type="evidence" value="ECO:0007669"/>
    <property type="project" value="UniProtKB-SubCell"/>
</dbReference>
<evidence type="ECO:0000313" key="9">
    <source>
        <dbReference type="EMBL" id="RDJ19926.1"/>
    </source>
</evidence>
<protein>
    <submittedName>
        <fullName evidence="9">ABC transporter permease</fullName>
    </submittedName>
</protein>
<evidence type="ECO:0000256" key="6">
    <source>
        <dbReference type="ARBA" id="ARBA00023136"/>
    </source>
</evidence>
<evidence type="ECO:0000256" key="7">
    <source>
        <dbReference type="RuleBase" id="RU363032"/>
    </source>
</evidence>
<comment type="caution">
    <text evidence="9">The sequence shown here is derived from an EMBL/GenBank/DDBJ whole genome shotgun (WGS) entry which is preliminary data.</text>
</comment>
<dbReference type="Proteomes" id="UP000255207">
    <property type="component" value="Unassembled WGS sequence"/>
</dbReference>
<dbReference type="AlphaFoldDB" id="A0A370KY99"/>
<keyword evidence="2 7" id="KW-0813">Transport</keyword>
<keyword evidence="3" id="KW-1003">Cell membrane</keyword>
<feature type="transmembrane region" description="Helical" evidence="7">
    <location>
        <begin position="235"/>
        <end position="261"/>
    </location>
</feature>
<dbReference type="PANTHER" id="PTHR43163:SF6">
    <property type="entry name" value="DIPEPTIDE TRANSPORT SYSTEM PERMEASE PROTEIN DPPB-RELATED"/>
    <property type="match status" value="1"/>
</dbReference>
<dbReference type="GO" id="GO:0055085">
    <property type="term" value="P:transmembrane transport"/>
    <property type="evidence" value="ECO:0007669"/>
    <property type="project" value="InterPro"/>
</dbReference>
<keyword evidence="6 7" id="KW-0472">Membrane</keyword>
<dbReference type="InterPro" id="IPR035906">
    <property type="entry name" value="MetI-like_sf"/>
</dbReference>
<dbReference type="Pfam" id="PF19300">
    <property type="entry name" value="BPD_transp_1_N"/>
    <property type="match status" value="1"/>
</dbReference>
<accession>A0A370KY99</accession>
<proteinExistence type="inferred from homology"/>
<keyword evidence="4 7" id="KW-0812">Transmembrane</keyword>
<keyword evidence="10" id="KW-1185">Reference proteome</keyword>
<comment type="subcellular location">
    <subcellularLocation>
        <location evidence="1 7">Cell membrane</location>
        <topology evidence="1 7">Multi-pass membrane protein</topology>
    </subcellularLocation>
</comment>
<evidence type="ECO:0000313" key="10">
    <source>
        <dbReference type="Proteomes" id="UP000255207"/>
    </source>
</evidence>
<evidence type="ECO:0000256" key="5">
    <source>
        <dbReference type="ARBA" id="ARBA00022989"/>
    </source>
</evidence>
<gene>
    <name evidence="9" type="ORF">DWE98_27265</name>
</gene>
<evidence type="ECO:0000256" key="4">
    <source>
        <dbReference type="ARBA" id="ARBA00022692"/>
    </source>
</evidence>
<dbReference type="PANTHER" id="PTHR43163">
    <property type="entry name" value="DIPEPTIDE TRANSPORT SYSTEM PERMEASE PROTEIN DPPB-RELATED"/>
    <property type="match status" value="1"/>
</dbReference>
<dbReference type="SUPFAM" id="SSF161098">
    <property type="entry name" value="MetI-like"/>
    <property type="match status" value="1"/>
</dbReference>
<evidence type="ECO:0000259" key="8">
    <source>
        <dbReference type="PROSITE" id="PS50928"/>
    </source>
</evidence>
<dbReference type="CDD" id="cd06261">
    <property type="entry name" value="TM_PBP2"/>
    <property type="match status" value="1"/>
</dbReference>
<dbReference type="InterPro" id="IPR000515">
    <property type="entry name" value="MetI-like"/>
</dbReference>
<evidence type="ECO:0000256" key="1">
    <source>
        <dbReference type="ARBA" id="ARBA00004651"/>
    </source>
</evidence>
<dbReference type="Gene3D" id="1.10.3720.10">
    <property type="entry name" value="MetI-like"/>
    <property type="match status" value="1"/>
</dbReference>
<reference evidence="10" key="1">
    <citation type="submission" date="2018-07" db="EMBL/GenBank/DDBJ databases">
        <authorList>
            <person name="Safronova V.I."/>
            <person name="Chirak E.R."/>
            <person name="Sazanova A.L."/>
        </authorList>
    </citation>
    <scope>NUCLEOTIDE SEQUENCE [LARGE SCALE GENOMIC DNA]</scope>
    <source>
        <strain evidence="10">RCAM04685</strain>
    </source>
</reference>
<evidence type="ECO:0000256" key="2">
    <source>
        <dbReference type="ARBA" id="ARBA00022448"/>
    </source>
</evidence>
<feature type="transmembrane region" description="Helical" evidence="7">
    <location>
        <begin position="98"/>
        <end position="121"/>
    </location>
</feature>
<feature type="transmembrane region" description="Helical" evidence="7">
    <location>
        <begin position="281"/>
        <end position="307"/>
    </location>
</feature>
<feature type="transmembrane region" description="Helical" evidence="7">
    <location>
        <begin position="133"/>
        <end position="156"/>
    </location>
</feature>
<feature type="domain" description="ABC transmembrane type-1" evidence="8">
    <location>
        <begin position="94"/>
        <end position="304"/>
    </location>
</feature>
<dbReference type="PROSITE" id="PS50928">
    <property type="entry name" value="ABC_TM1"/>
    <property type="match status" value="1"/>
</dbReference>
<dbReference type="RefSeq" id="WP_114832472.1">
    <property type="nucleotide sequence ID" value="NZ_QQTO01000030.1"/>
</dbReference>